<evidence type="ECO:0000259" key="13">
    <source>
        <dbReference type="Pfam" id="PF12623"/>
    </source>
</evidence>
<dbReference type="PANTHER" id="PTHR21404">
    <property type="entry name" value="HEN1"/>
    <property type="match status" value="1"/>
</dbReference>
<gene>
    <name evidence="14" type="ORF">PRIO_1146</name>
</gene>
<dbReference type="EMBL" id="LN831776">
    <property type="protein sequence ID" value="CQR53023.1"/>
    <property type="molecule type" value="Genomic_DNA"/>
</dbReference>
<dbReference type="RefSeq" id="WP_020429736.1">
    <property type="nucleotide sequence ID" value="NZ_AGBD01000922.1"/>
</dbReference>
<dbReference type="GO" id="GO:0046872">
    <property type="term" value="F:metal ion binding"/>
    <property type="evidence" value="ECO:0007669"/>
    <property type="project" value="UniProtKB-KW"/>
</dbReference>
<protein>
    <recommendedName>
        <fullName evidence="3">Small RNA 2'-O-methyltransferase</fullName>
        <ecNumber evidence="11">2.1.1.386</ecNumber>
    </recommendedName>
</protein>
<comment type="cofactor">
    <cofactor evidence="1">
        <name>Mg(2+)</name>
        <dbReference type="ChEBI" id="CHEBI:18420"/>
    </cofactor>
</comment>
<dbReference type="InterPro" id="IPR038546">
    <property type="entry name" value="Hen1_N_sf"/>
</dbReference>
<accession>A0A0E3WGH8</accession>
<dbReference type="Proteomes" id="UP000033163">
    <property type="component" value="Chromosome I"/>
</dbReference>
<keyword evidence="4" id="KW-0489">Methyltransferase</keyword>
<comment type="catalytic activity">
    <reaction evidence="12">
        <text>small RNA 3'-end nucleotide + S-adenosyl-L-methionine = small RNA 3'-end 2'-O-methylnucleotide + S-adenosyl-L-homocysteine + H(+)</text>
        <dbReference type="Rhea" id="RHEA:37887"/>
        <dbReference type="Rhea" id="RHEA-COMP:10415"/>
        <dbReference type="Rhea" id="RHEA-COMP:10416"/>
        <dbReference type="ChEBI" id="CHEBI:15378"/>
        <dbReference type="ChEBI" id="CHEBI:57856"/>
        <dbReference type="ChEBI" id="CHEBI:59789"/>
        <dbReference type="ChEBI" id="CHEBI:74896"/>
        <dbReference type="ChEBI" id="CHEBI:74898"/>
        <dbReference type="EC" id="2.1.1.386"/>
    </reaction>
</comment>
<dbReference type="NCBIfam" id="TIGR04074">
    <property type="entry name" value="bacter_Hen1"/>
    <property type="match status" value="1"/>
</dbReference>
<evidence type="ECO:0000256" key="1">
    <source>
        <dbReference type="ARBA" id="ARBA00001946"/>
    </source>
</evidence>
<dbReference type="Gene3D" id="3.40.50.150">
    <property type="entry name" value="Vaccinia Virus protein VP39"/>
    <property type="match status" value="1"/>
</dbReference>
<comment type="similarity">
    <text evidence="2">Belongs to the methyltransferase superfamily. HEN1 family.</text>
</comment>
<dbReference type="InterPro" id="IPR024026">
    <property type="entry name" value="3'-RNA_MeTfrase_Hen1_bac"/>
</dbReference>
<dbReference type="EC" id="2.1.1.386" evidence="11"/>
<keyword evidence="10" id="KW-0943">RNA-mediated gene silencing</keyword>
<dbReference type="GO" id="GO:0090486">
    <property type="term" value="F:small RNA 2'-O-methyltransferase activity"/>
    <property type="evidence" value="ECO:0007669"/>
    <property type="project" value="UniProtKB-EC"/>
</dbReference>
<organism evidence="14 15">
    <name type="scientific">Paenibacillus riograndensis SBR5</name>
    <dbReference type="NCBI Taxonomy" id="1073571"/>
    <lineage>
        <taxon>Bacteria</taxon>
        <taxon>Bacillati</taxon>
        <taxon>Bacillota</taxon>
        <taxon>Bacilli</taxon>
        <taxon>Bacillales</taxon>
        <taxon>Paenibacillaceae</taxon>
        <taxon>Paenibacillus</taxon>
        <taxon>Paenibacillus sonchi group</taxon>
    </lineage>
</organism>
<keyword evidence="6" id="KW-0949">S-adenosyl-L-methionine</keyword>
<evidence type="ECO:0000313" key="14">
    <source>
        <dbReference type="EMBL" id="CQR53023.1"/>
    </source>
</evidence>
<feature type="domain" description="Hen1 N-terminal" evidence="13">
    <location>
        <begin position="1"/>
        <end position="230"/>
    </location>
</feature>
<reference evidence="15" key="1">
    <citation type="submission" date="2015-03" db="EMBL/GenBank/DDBJ databases">
        <authorList>
            <person name="Wibberg D."/>
        </authorList>
    </citation>
    <scope>NUCLEOTIDE SEQUENCE [LARGE SCALE GENOMIC DNA]</scope>
</reference>
<evidence type="ECO:0000256" key="11">
    <source>
        <dbReference type="ARBA" id="ARBA00035025"/>
    </source>
</evidence>
<evidence type="ECO:0000256" key="3">
    <source>
        <dbReference type="ARBA" id="ARBA00021330"/>
    </source>
</evidence>
<dbReference type="GO" id="GO:0003723">
    <property type="term" value="F:RNA binding"/>
    <property type="evidence" value="ECO:0007669"/>
    <property type="project" value="UniProtKB-KW"/>
</dbReference>
<evidence type="ECO:0000256" key="12">
    <source>
        <dbReference type="ARBA" id="ARBA00048418"/>
    </source>
</evidence>
<keyword evidence="8" id="KW-0460">Magnesium</keyword>
<evidence type="ECO:0000256" key="10">
    <source>
        <dbReference type="ARBA" id="ARBA00023158"/>
    </source>
</evidence>
<evidence type="ECO:0000256" key="7">
    <source>
        <dbReference type="ARBA" id="ARBA00022723"/>
    </source>
</evidence>
<dbReference type="KEGG" id="pri:PRIO_1146"/>
<dbReference type="HOGENOM" id="CLU_042787_0_0_9"/>
<dbReference type="PATRIC" id="fig|1073571.4.peg.1185"/>
<dbReference type="AlphaFoldDB" id="A0A0E3WGH8"/>
<evidence type="ECO:0000256" key="8">
    <source>
        <dbReference type="ARBA" id="ARBA00022842"/>
    </source>
</evidence>
<dbReference type="Gene3D" id="3.30.1610.20">
    <property type="entry name" value="Hen1, N-terminal domain"/>
    <property type="match status" value="1"/>
</dbReference>
<evidence type="ECO:0000256" key="4">
    <source>
        <dbReference type="ARBA" id="ARBA00022603"/>
    </source>
</evidence>
<dbReference type="InterPro" id="IPR026610">
    <property type="entry name" value="Hen1"/>
</dbReference>
<sequence length="485" mass="54278">MHLIIRAVGAGAGMLPHLLAKNPNNLYDRMEKDARVRIVFTASSEEETEAVIFVTPDPVELVKGASSAHNDITQYINDREFVVSSLFCTYIRSALGTALNGKTKEAFRPWAGRQLVLELTFGPVASNLPDVALEGLFTALGYEVLLERGHAGYPFDLKSRSSVRYIRLKGMQTLQTALRQLFVLIPALDDYKHYYISDDEVDKIRRYGEGWLEDHPQRGLILKRTLRFAGAIRQYESLMSSGGHLEGTQAPDEVSREVAGEEALSLPGTTAAAEADADAAPKVRLNDLRYAAIADVVENLPLRRSIVDFGSGEGKLSARLSSVPGVREIKAVEPSAAAQLRAMDRFAKLEGKAGIQVPEPVTGSLFYYDESLRNKDVMILCEVIEHIDEYRLGRVMDTIFHEYTPGTLIITTPNKEYNEVYEMDQEEMRHGDHRFEWSREAFAAWCSRWTEAYNYSVRLSGIGGFAQDYGYPTQMAIFTKEDTLL</sequence>
<evidence type="ECO:0000313" key="15">
    <source>
        <dbReference type="Proteomes" id="UP000033163"/>
    </source>
</evidence>
<dbReference type="SUPFAM" id="SSF53335">
    <property type="entry name" value="S-adenosyl-L-methionine-dependent methyltransferases"/>
    <property type="match status" value="1"/>
</dbReference>
<dbReference type="GO" id="GO:0001510">
    <property type="term" value="P:RNA methylation"/>
    <property type="evidence" value="ECO:0007669"/>
    <property type="project" value="InterPro"/>
</dbReference>
<keyword evidence="9" id="KW-0694">RNA-binding</keyword>
<evidence type="ECO:0000256" key="2">
    <source>
        <dbReference type="ARBA" id="ARBA00009026"/>
    </source>
</evidence>
<dbReference type="Pfam" id="PF12623">
    <property type="entry name" value="Hen1_L"/>
    <property type="match status" value="1"/>
</dbReference>
<keyword evidence="7" id="KW-0479">Metal-binding</keyword>
<dbReference type="Pfam" id="PF13489">
    <property type="entry name" value="Methyltransf_23"/>
    <property type="match status" value="1"/>
</dbReference>
<dbReference type="PANTHER" id="PTHR21404:SF3">
    <property type="entry name" value="SMALL RNA 2'-O-METHYLTRANSFERASE"/>
    <property type="match status" value="1"/>
</dbReference>
<dbReference type="InterPro" id="IPR024740">
    <property type="entry name" value="Hen1_N"/>
</dbReference>
<dbReference type="InterPro" id="IPR029063">
    <property type="entry name" value="SAM-dependent_MTases_sf"/>
</dbReference>
<name>A0A0E3WGH8_9BACL</name>
<evidence type="ECO:0000256" key="5">
    <source>
        <dbReference type="ARBA" id="ARBA00022679"/>
    </source>
</evidence>
<keyword evidence="5" id="KW-0808">Transferase</keyword>
<proteinExistence type="inferred from homology"/>
<evidence type="ECO:0000256" key="6">
    <source>
        <dbReference type="ARBA" id="ARBA00022691"/>
    </source>
</evidence>
<dbReference type="STRING" id="483937.AMQ84_24105"/>
<dbReference type="GO" id="GO:0031047">
    <property type="term" value="P:regulatory ncRNA-mediated gene silencing"/>
    <property type="evidence" value="ECO:0007669"/>
    <property type="project" value="UniProtKB-KW"/>
</dbReference>
<evidence type="ECO:0000256" key="9">
    <source>
        <dbReference type="ARBA" id="ARBA00022884"/>
    </source>
</evidence>